<feature type="transmembrane region" description="Helical" evidence="5">
    <location>
        <begin position="36"/>
        <end position="57"/>
    </location>
</feature>
<evidence type="ECO:0000256" key="5">
    <source>
        <dbReference type="RuleBase" id="RU004379"/>
    </source>
</evidence>
<feature type="transmembrane region" description="Helical" evidence="5">
    <location>
        <begin position="69"/>
        <end position="87"/>
    </location>
</feature>
<dbReference type="InterPro" id="IPR006214">
    <property type="entry name" value="Bax_inhibitor_1-related"/>
</dbReference>
<name>A0A8J4Y3R8_CHIOP</name>
<gene>
    <name evidence="6" type="primary">GRINA_2</name>
    <name evidence="6" type="ORF">GWK47_008363</name>
</gene>
<accession>A0A8J4Y3R8</accession>
<dbReference type="PANTHER" id="PTHR23291:SF47">
    <property type="entry name" value="TRANSMEMBRANE BAX INHIBITOR MOTIF CONTAINING 7"/>
    <property type="match status" value="1"/>
</dbReference>
<evidence type="ECO:0000256" key="4">
    <source>
        <dbReference type="ARBA" id="ARBA00023136"/>
    </source>
</evidence>
<dbReference type="AlphaFoldDB" id="A0A8J4Y3R8"/>
<feature type="transmembrane region" description="Helical" evidence="5">
    <location>
        <begin position="217"/>
        <end position="238"/>
    </location>
</feature>
<proteinExistence type="inferred from homology"/>
<feature type="transmembrane region" description="Helical" evidence="5">
    <location>
        <begin position="156"/>
        <end position="174"/>
    </location>
</feature>
<keyword evidence="7" id="KW-1185">Reference proteome</keyword>
<organism evidence="6 7">
    <name type="scientific">Chionoecetes opilio</name>
    <name type="common">Atlantic snow crab</name>
    <name type="synonym">Cancer opilio</name>
    <dbReference type="NCBI Taxonomy" id="41210"/>
    <lineage>
        <taxon>Eukaryota</taxon>
        <taxon>Metazoa</taxon>
        <taxon>Ecdysozoa</taxon>
        <taxon>Arthropoda</taxon>
        <taxon>Crustacea</taxon>
        <taxon>Multicrustacea</taxon>
        <taxon>Malacostraca</taxon>
        <taxon>Eumalacostraca</taxon>
        <taxon>Eucarida</taxon>
        <taxon>Decapoda</taxon>
        <taxon>Pleocyemata</taxon>
        <taxon>Brachyura</taxon>
        <taxon>Eubrachyura</taxon>
        <taxon>Majoidea</taxon>
        <taxon>Majidae</taxon>
        <taxon>Chionoecetes</taxon>
    </lineage>
</organism>
<dbReference type="PANTHER" id="PTHR23291">
    <property type="entry name" value="BAX INHIBITOR-RELATED"/>
    <property type="match status" value="1"/>
</dbReference>
<keyword evidence="3 5" id="KW-1133">Transmembrane helix</keyword>
<keyword evidence="4 5" id="KW-0472">Membrane</keyword>
<evidence type="ECO:0000256" key="1">
    <source>
        <dbReference type="ARBA" id="ARBA00004141"/>
    </source>
</evidence>
<evidence type="ECO:0000313" key="7">
    <source>
        <dbReference type="Proteomes" id="UP000770661"/>
    </source>
</evidence>
<feature type="transmembrane region" description="Helical" evidence="5">
    <location>
        <begin position="126"/>
        <end position="144"/>
    </location>
</feature>
<dbReference type="Proteomes" id="UP000770661">
    <property type="component" value="Unassembled WGS sequence"/>
</dbReference>
<dbReference type="OrthoDB" id="7933078at2759"/>
<dbReference type="CDD" id="cd10428">
    <property type="entry name" value="LFG_like"/>
    <property type="match status" value="1"/>
</dbReference>
<protein>
    <submittedName>
        <fullName evidence="6">Protein lifeguard 1</fullName>
    </submittedName>
</protein>
<feature type="transmembrane region" description="Helical" evidence="5">
    <location>
        <begin position="180"/>
        <end position="197"/>
    </location>
</feature>
<dbReference type="EMBL" id="JACEEZ010018379">
    <property type="protein sequence ID" value="KAG0716984.1"/>
    <property type="molecule type" value="Genomic_DNA"/>
</dbReference>
<reference evidence="6" key="1">
    <citation type="submission" date="2020-07" db="EMBL/GenBank/DDBJ databases">
        <title>The High-quality genome of the commercially important snow crab, Chionoecetes opilio.</title>
        <authorList>
            <person name="Jeong J.-H."/>
            <person name="Ryu S."/>
        </authorList>
    </citation>
    <scope>NUCLEOTIDE SEQUENCE</scope>
    <source>
        <strain evidence="6">MADBK_172401_WGS</strain>
        <tissue evidence="6">Digestive gland</tissue>
    </source>
</reference>
<keyword evidence="2 5" id="KW-0812">Transmembrane</keyword>
<feature type="transmembrane region" description="Helical" evidence="5">
    <location>
        <begin position="99"/>
        <end position="120"/>
    </location>
</feature>
<comment type="caution">
    <text evidence="6">The sequence shown here is derived from an EMBL/GenBank/DDBJ whole genome shotgun (WGS) entry which is preliminary data.</text>
</comment>
<dbReference type="GO" id="GO:0016020">
    <property type="term" value="C:membrane"/>
    <property type="evidence" value="ECO:0007669"/>
    <property type="project" value="UniProtKB-SubCell"/>
</dbReference>
<dbReference type="Pfam" id="PF01027">
    <property type="entry name" value="Bax1-I"/>
    <property type="match status" value="1"/>
</dbReference>
<comment type="similarity">
    <text evidence="5">Belongs to the BI1 family.</text>
</comment>
<sequence>MSNDLQLNDPYPMEQQDVAEFEFSDKSVRRGFIRKVYAVLTCQLVVTFGIVAVFVLVPEVKSFAYYNPALFWSAFGITFAMVILLGCCGNFRRKTPYNYIALLVFTLCEGYLLGCVGATYDPRTVLIAVGATIVVTVALTLFAFQTKWDFTLMGGMLYTFLIMLLVFGIMAGIFRSDILNILYACLGALLFSFYIVFDTQIMLGGDHKLAISPEEYIFAALNLYLDVVNLFIYLLAIFGGSRN</sequence>
<evidence type="ECO:0000256" key="3">
    <source>
        <dbReference type="ARBA" id="ARBA00022989"/>
    </source>
</evidence>
<comment type="subcellular location">
    <subcellularLocation>
        <location evidence="1">Membrane</location>
        <topology evidence="1">Multi-pass membrane protein</topology>
    </subcellularLocation>
</comment>
<evidence type="ECO:0000256" key="2">
    <source>
        <dbReference type="ARBA" id="ARBA00022692"/>
    </source>
</evidence>
<evidence type="ECO:0000313" key="6">
    <source>
        <dbReference type="EMBL" id="KAG0716984.1"/>
    </source>
</evidence>